<dbReference type="InterPro" id="IPR012902">
    <property type="entry name" value="N_methyl_site"/>
</dbReference>
<dbReference type="RefSeq" id="WP_002651243.1">
    <property type="nucleotide sequence ID" value="NZ_CH672376.1"/>
</dbReference>
<gene>
    <name evidence="3" type="ORF">DSM3645_16725</name>
</gene>
<dbReference type="NCBIfam" id="TIGR02532">
    <property type="entry name" value="IV_pilin_GFxxxE"/>
    <property type="match status" value="1"/>
</dbReference>
<dbReference type="Proteomes" id="UP000004358">
    <property type="component" value="Unassembled WGS sequence"/>
</dbReference>
<keyword evidence="1" id="KW-0472">Membrane</keyword>
<dbReference type="STRING" id="314230.DSM3645_16725"/>
<keyword evidence="1" id="KW-1133">Transmembrane helix</keyword>
<dbReference type="eggNOG" id="COG2165">
    <property type="taxonomic scope" value="Bacteria"/>
</dbReference>
<name>A3ZNC0_9BACT</name>
<evidence type="ECO:0000256" key="1">
    <source>
        <dbReference type="SAM" id="Phobius"/>
    </source>
</evidence>
<dbReference type="OrthoDB" id="270727at2"/>
<keyword evidence="1" id="KW-0812">Transmembrane</keyword>
<evidence type="ECO:0000259" key="2">
    <source>
        <dbReference type="Pfam" id="PF07596"/>
    </source>
</evidence>
<dbReference type="InterPro" id="IPR045584">
    <property type="entry name" value="Pilin-like"/>
</dbReference>
<dbReference type="AlphaFoldDB" id="A3ZNC0"/>
<dbReference type="NCBIfam" id="TIGR04294">
    <property type="entry name" value="pre_pil_HX9DG"/>
    <property type="match status" value="1"/>
</dbReference>
<dbReference type="Pfam" id="PF07596">
    <property type="entry name" value="SBP_bac_10"/>
    <property type="match status" value="1"/>
</dbReference>
<protein>
    <recommendedName>
        <fullName evidence="2">DUF1559 domain-containing protein</fullName>
    </recommendedName>
</protein>
<reference evidence="3 4" key="1">
    <citation type="submission" date="2006-02" db="EMBL/GenBank/DDBJ databases">
        <authorList>
            <person name="Amann R."/>
            <person name="Ferriera S."/>
            <person name="Johnson J."/>
            <person name="Kravitz S."/>
            <person name="Halpern A."/>
            <person name="Remington K."/>
            <person name="Beeson K."/>
            <person name="Tran B."/>
            <person name="Rogers Y.-H."/>
            <person name="Friedman R."/>
            <person name="Venter J.C."/>
        </authorList>
    </citation>
    <scope>NUCLEOTIDE SEQUENCE [LARGE SCALE GENOMIC DNA]</scope>
    <source>
        <strain evidence="3 4">DSM 3645</strain>
    </source>
</reference>
<dbReference type="InterPro" id="IPR027558">
    <property type="entry name" value="Pre_pil_HX9DG_C"/>
</dbReference>
<evidence type="ECO:0000313" key="3">
    <source>
        <dbReference type="EMBL" id="EAQ81815.1"/>
    </source>
</evidence>
<organism evidence="3 4">
    <name type="scientific">Blastopirellula marina DSM 3645</name>
    <dbReference type="NCBI Taxonomy" id="314230"/>
    <lineage>
        <taxon>Bacteria</taxon>
        <taxon>Pseudomonadati</taxon>
        <taxon>Planctomycetota</taxon>
        <taxon>Planctomycetia</taxon>
        <taxon>Pirellulales</taxon>
        <taxon>Pirellulaceae</taxon>
        <taxon>Blastopirellula</taxon>
    </lineage>
</organism>
<dbReference type="PANTHER" id="PTHR30093">
    <property type="entry name" value="GENERAL SECRETION PATHWAY PROTEIN G"/>
    <property type="match status" value="1"/>
</dbReference>
<accession>A3ZNC0</accession>
<feature type="domain" description="DUF1559" evidence="2">
    <location>
        <begin position="35"/>
        <end position="287"/>
    </location>
</feature>
<dbReference type="PROSITE" id="PS00409">
    <property type="entry name" value="PROKAR_NTER_METHYL"/>
    <property type="match status" value="1"/>
</dbReference>
<dbReference type="InterPro" id="IPR011453">
    <property type="entry name" value="DUF1559"/>
</dbReference>
<dbReference type="PANTHER" id="PTHR30093:SF2">
    <property type="entry name" value="TYPE II SECRETION SYSTEM PROTEIN H"/>
    <property type="match status" value="1"/>
</dbReference>
<feature type="transmembrane region" description="Helical" evidence="1">
    <location>
        <begin position="12"/>
        <end position="34"/>
    </location>
</feature>
<dbReference type="EMBL" id="AANZ01000003">
    <property type="protein sequence ID" value="EAQ81815.1"/>
    <property type="molecule type" value="Genomic_DNA"/>
</dbReference>
<proteinExistence type="predicted"/>
<dbReference type="Gene3D" id="3.30.700.10">
    <property type="entry name" value="Glycoprotein, Type 4 Pilin"/>
    <property type="match status" value="1"/>
</dbReference>
<sequence length="305" mass="33235">MTLPHHKTRGFTLVELLVVIAIIGVLIALLLPAVQQAREAARRMQCSNNLKQLGLAMHTYHDTYNNLPAGVNGCCWGSWQLAILPQMELGNLYNNYEQKMYDTDYRYSSAPNVDVTSTRIATLTCPSDEPNAPIATSGVNLTSHNYAVNYGNTGYAQQATLNGVTFGKAPFSQNSSTLDKFYGFRDIVDGTSNTLLASEVLQGKGTDLRGFTWWGDASQFTTYLPPNTSQPDAYNGTCHTDPQANLPCTASSTSNPTMMASRSRHPGGVQALRCDGSARFISENIQLDTWRALSTTQGGEVLGEF</sequence>
<evidence type="ECO:0000313" key="4">
    <source>
        <dbReference type="Proteomes" id="UP000004358"/>
    </source>
</evidence>
<dbReference type="Pfam" id="PF07963">
    <property type="entry name" value="N_methyl"/>
    <property type="match status" value="1"/>
</dbReference>
<dbReference type="SUPFAM" id="SSF54523">
    <property type="entry name" value="Pili subunits"/>
    <property type="match status" value="1"/>
</dbReference>
<dbReference type="HOGENOM" id="CLU_041661_0_0_0"/>
<comment type="caution">
    <text evidence="3">The sequence shown here is derived from an EMBL/GenBank/DDBJ whole genome shotgun (WGS) entry which is preliminary data.</text>
</comment>